<keyword evidence="3 8" id="KW-0813">Transport</keyword>
<dbReference type="RefSeq" id="WP_343980931.1">
    <property type="nucleotide sequence ID" value="NZ_BAAAHK010000020.1"/>
</dbReference>
<protein>
    <submittedName>
        <fullName evidence="11">Sugar ABC transporter permease</fullName>
    </submittedName>
</protein>
<gene>
    <name evidence="11" type="ORF">GCM10009554_71530</name>
</gene>
<evidence type="ECO:0000313" key="12">
    <source>
        <dbReference type="Proteomes" id="UP001500542"/>
    </source>
</evidence>
<feature type="transmembrane region" description="Helical" evidence="8">
    <location>
        <begin position="300"/>
        <end position="322"/>
    </location>
</feature>
<evidence type="ECO:0000256" key="4">
    <source>
        <dbReference type="ARBA" id="ARBA00022475"/>
    </source>
</evidence>
<keyword evidence="12" id="KW-1185">Reference proteome</keyword>
<keyword evidence="5 8" id="KW-0812">Transmembrane</keyword>
<dbReference type="EMBL" id="BAAAHK010000020">
    <property type="protein sequence ID" value="GAA0958802.1"/>
    <property type="molecule type" value="Genomic_DNA"/>
</dbReference>
<feature type="transmembrane region" description="Helical" evidence="8">
    <location>
        <begin position="61"/>
        <end position="80"/>
    </location>
</feature>
<keyword evidence="7 8" id="KW-0472">Membrane</keyword>
<proteinExistence type="inferred from homology"/>
<dbReference type="PANTHER" id="PTHR42929:SF1">
    <property type="entry name" value="INNER MEMBRANE ABC TRANSPORTER PERMEASE PROTEIN YDCU-RELATED"/>
    <property type="match status" value="1"/>
</dbReference>
<comment type="similarity">
    <text evidence="2">Belongs to the binding-protein-dependent transport system permease family. CysTW subfamily.</text>
</comment>
<evidence type="ECO:0000256" key="9">
    <source>
        <dbReference type="SAM" id="MobiDB-lite"/>
    </source>
</evidence>
<dbReference type="Gene3D" id="1.10.3720.10">
    <property type="entry name" value="MetI-like"/>
    <property type="match status" value="1"/>
</dbReference>
<dbReference type="PROSITE" id="PS50928">
    <property type="entry name" value="ABC_TM1"/>
    <property type="match status" value="1"/>
</dbReference>
<accession>A0ABN1RKA0</accession>
<feature type="compositionally biased region" description="Low complexity" evidence="9">
    <location>
        <begin position="1"/>
        <end position="24"/>
    </location>
</feature>
<evidence type="ECO:0000256" key="7">
    <source>
        <dbReference type="ARBA" id="ARBA00023136"/>
    </source>
</evidence>
<evidence type="ECO:0000256" key="1">
    <source>
        <dbReference type="ARBA" id="ARBA00004651"/>
    </source>
</evidence>
<evidence type="ECO:0000256" key="8">
    <source>
        <dbReference type="RuleBase" id="RU363032"/>
    </source>
</evidence>
<dbReference type="Proteomes" id="UP001500542">
    <property type="component" value="Unassembled WGS sequence"/>
</dbReference>
<evidence type="ECO:0000256" key="6">
    <source>
        <dbReference type="ARBA" id="ARBA00022989"/>
    </source>
</evidence>
<evidence type="ECO:0000313" key="11">
    <source>
        <dbReference type="EMBL" id="GAA0958802.1"/>
    </source>
</evidence>
<feature type="transmembrane region" description="Helical" evidence="8">
    <location>
        <begin position="246"/>
        <end position="268"/>
    </location>
</feature>
<sequence length="335" mass="35505">MSTTTSSGPANSGPANSGPANSGPAGSGPAGSGPAGSGLAGSGQALNWRHRLAERGVDRRLWLLLPATVFVLVLFIYPFLYGLSLSFQPMNGGGVLANYSKFFSDAYQRDTIATTLKIALPAALLNVLAAVPIAFRMRGRFRGKRLMTTLLVVPITLGTVLTAQGLLNFLGPTGWFNRVLMGLHLTEGPVRLTNNYWGVFFSLIITGFPFAFLLVLSYLSGIDPTLERAAATLGASRSQRFRRITLPLLAPGLATTFLLTFVLAFSVFPSAVLVGNPAGSTRVISLAAYQAAYEQYDYSYASAIAMIMGAVELVVVAIVLVWRARLYTGSTGGKG</sequence>
<feature type="domain" description="ABC transmembrane type-1" evidence="10">
    <location>
        <begin position="112"/>
        <end position="319"/>
    </location>
</feature>
<feature type="compositionally biased region" description="Gly residues" evidence="9">
    <location>
        <begin position="25"/>
        <end position="39"/>
    </location>
</feature>
<keyword evidence="4" id="KW-1003">Cell membrane</keyword>
<feature type="region of interest" description="Disordered" evidence="9">
    <location>
        <begin position="1"/>
        <end position="39"/>
    </location>
</feature>
<feature type="transmembrane region" description="Helical" evidence="8">
    <location>
        <begin position="149"/>
        <end position="176"/>
    </location>
</feature>
<dbReference type="InterPro" id="IPR035906">
    <property type="entry name" value="MetI-like_sf"/>
</dbReference>
<organism evidence="11 12">
    <name type="scientific">Kribbella koreensis</name>
    <dbReference type="NCBI Taxonomy" id="57909"/>
    <lineage>
        <taxon>Bacteria</taxon>
        <taxon>Bacillati</taxon>
        <taxon>Actinomycetota</taxon>
        <taxon>Actinomycetes</taxon>
        <taxon>Propionibacteriales</taxon>
        <taxon>Kribbellaceae</taxon>
        <taxon>Kribbella</taxon>
    </lineage>
</organism>
<dbReference type="Pfam" id="PF00528">
    <property type="entry name" value="BPD_transp_1"/>
    <property type="match status" value="1"/>
</dbReference>
<dbReference type="SUPFAM" id="SSF161098">
    <property type="entry name" value="MetI-like"/>
    <property type="match status" value="1"/>
</dbReference>
<comment type="subcellular location">
    <subcellularLocation>
        <location evidence="1 8">Cell membrane</location>
        <topology evidence="1 8">Multi-pass membrane protein</topology>
    </subcellularLocation>
</comment>
<feature type="transmembrane region" description="Helical" evidence="8">
    <location>
        <begin position="118"/>
        <end position="137"/>
    </location>
</feature>
<evidence type="ECO:0000259" key="10">
    <source>
        <dbReference type="PROSITE" id="PS50928"/>
    </source>
</evidence>
<reference evidence="11 12" key="1">
    <citation type="journal article" date="2019" name="Int. J. Syst. Evol. Microbiol.">
        <title>The Global Catalogue of Microorganisms (GCM) 10K type strain sequencing project: providing services to taxonomists for standard genome sequencing and annotation.</title>
        <authorList>
            <consortium name="The Broad Institute Genomics Platform"/>
            <consortium name="The Broad Institute Genome Sequencing Center for Infectious Disease"/>
            <person name="Wu L."/>
            <person name="Ma J."/>
        </authorList>
    </citation>
    <scope>NUCLEOTIDE SEQUENCE [LARGE SCALE GENOMIC DNA]</scope>
    <source>
        <strain evidence="11 12">JCM 10977</strain>
    </source>
</reference>
<dbReference type="InterPro" id="IPR000515">
    <property type="entry name" value="MetI-like"/>
</dbReference>
<keyword evidence="6 8" id="KW-1133">Transmembrane helix</keyword>
<evidence type="ECO:0000256" key="2">
    <source>
        <dbReference type="ARBA" id="ARBA00007069"/>
    </source>
</evidence>
<evidence type="ECO:0000256" key="3">
    <source>
        <dbReference type="ARBA" id="ARBA00022448"/>
    </source>
</evidence>
<feature type="transmembrane region" description="Helical" evidence="8">
    <location>
        <begin position="196"/>
        <end position="219"/>
    </location>
</feature>
<name>A0ABN1RKA0_9ACTN</name>
<dbReference type="PANTHER" id="PTHR42929">
    <property type="entry name" value="INNER MEMBRANE ABC TRANSPORTER PERMEASE PROTEIN YDCU-RELATED-RELATED"/>
    <property type="match status" value="1"/>
</dbReference>
<evidence type="ECO:0000256" key="5">
    <source>
        <dbReference type="ARBA" id="ARBA00022692"/>
    </source>
</evidence>
<dbReference type="CDD" id="cd06261">
    <property type="entry name" value="TM_PBP2"/>
    <property type="match status" value="1"/>
</dbReference>
<comment type="caution">
    <text evidence="11">The sequence shown here is derived from an EMBL/GenBank/DDBJ whole genome shotgun (WGS) entry which is preliminary data.</text>
</comment>